<dbReference type="Gene3D" id="3.40.50.410">
    <property type="entry name" value="von Willebrand factor, type A domain"/>
    <property type="match status" value="1"/>
</dbReference>
<dbReference type="InterPro" id="IPR037214">
    <property type="entry name" value="TROVE_dom_sf"/>
</dbReference>
<sequence>MEESVNQMQPLNEKQIANSQDGYVWQVTDMNRLHRFLCFGSEGLAIVTKYITKGWKEVHELYKEKA</sequence>
<dbReference type="EMBL" id="NBAG03000235">
    <property type="protein sequence ID" value="PNI67278.1"/>
    <property type="molecule type" value="Genomic_DNA"/>
</dbReference>
<comment type="caution">
    <text evidence="1">The sequence shown here is derived from an EMBL/GenBank/DDBJ whole genome shotgun (WGS) entry which is preliminary data.</text>
</comment>
<dbReference type="InterPro" id="IPR040322">
    <property type="entry name" value="TROVE2"/>
</dbReference>
<organism evidence="1 2">
    <name type="scientific">Pan troglodytes</name>
    <name type="common">Chimpanzee</name>
    <dbReference type="NCBI Taxonomy" id="9598"/>
    <lineage>
        <taxon>Eukaryota</taxon>
        <taxon>Metazoa</taxon>
        <taxon>Chordata</taxon>
        <taxon>Craniata</taxon>
        <taxon>Vertebrata</taxon>
        <taxon>Euteleostomi</taxon>
        <taxon>Mammalia</taxon>
        <taxon>Eutheria</taxon>
        <taxon>Euarchontoglires</taxon>
        <taxon>Primates</taxon>
        <taxon>Haplorrhini</taxon>
        <taxon>Catarrhini</taxon>
        <taxon>Hominidae</taxon>
        <taxon>Pan</taxon>
    </lineage>
</organism>
<feature type="non-terminal residue" evidence="1">
    <location>
        <position position="66"/>
    </location>
</feature>
<accession>A0A2J8N6B8</accession>
<dbReference type="SUPFAM" id="SSF140864">
    <property type="entry name" value="TROVE domain-like"/>
    <property type="match status" value="1"/>
</dbReference>
<proteinExistence type="predicted"/>
<gene>
    <name evidence="1" type="ORF">CK820_G0013451</name>
</gene>
<name>A0A2J8N6B8_PANTR</name>
<dbReference type="AlphaFoldDB" id="A0A2J8N6B8"/>
<evidence type="ECO:0000313" key="1">
    <source>
        <dbReference type="EMBL" id="PNI67278.1"/>
    </source>
</evidence>
<dbReference type="InterPro" id="IPR036465">
    <property type="entry name" value="vWFA_dom_sf"/>
</dbReference>
<evidence type="ECO:0000313" key="2">
    <source>
        <dbReference type="Proteomes" id="UP000236370"/>
    </source>
</evidence>
<dbReference type="Proteomes" id="UP000236370">
    <property type="component" value="Unassembled WGS sequence"/>
</dbReference>
<dbReference type="SMR" id="A0A2J8N6B8"/>
<dbReference type="GO" id="GO:0003723">
    <property type="term" value="F:RNA binding"/>
    <property type="evidence" value="ECO:0007669"/>
    <property type="project" value="InterPro"/>
</dbReference>
<dbReference type="PANTHER" id="PTHR14202:SF0">
    <property type="entry name" value="RNA-BINDING PROTEIN RO60"/>
    <property type="match status" value="1"/>
</dbReference>
<protein>
    <submittedName>
        <fullName evidence="1">TROVE2 isoform 10</fullName>
    </submittedName>
</protein>
<reference evidence="1 2" key="1">
    <citation type="submission" date="2017-12" db="EMBL/GenBank/DDBJ databases">
        <title>High-resolution comparative analysis of great ape genomes.</title>
        <authorList>
            <person name="Pollen A."/>
            <person name="Hastie A."/>
            <person name="Hormozdiari F."/>
            <person name="Dougherty M."/>
            <person name="Liu R."/>
            <person name="Chaisson M."/>
            <person name="Hoppe E."/>
            <person name="Hill C."/>
            <person name="Pang A."/>
            <person name="Hillier L."/>
            <person name="Baker C."/>
            <person name="Armstrong J."/>
            <person name="Shendure J."/>
            <person name="Paten B."/>
            <person name="Wilson R."/>
            <person name="Chao H."/>
            <person name="Schneider V."/>
            <person name="Ventura M."/>
            <person name="Kronenberg Z."/>
            <person name="Murali S."/>
            <person name="Gordon D."/>
            <person name="Cantsilieris S."/>
            <person name="Munson K."/>
            <person name="Nelson B."/>
            <person name="Raja A."/>
            <person name="Underwood J."/>
            <person name="Diekhans M."/>
            <person name="Fiddes I."/>
            <person name="Haussler D."/>
            <person name="Eichler E."/>
        </authorList>
    </citation>
    <scope>NUCLEOTIDE SEQUENCE [LARGE SCALE GENOMIC DNA]</scope>
    <source>
        <strain evidence="1">Yerkes chimp pedigree #C0471</strain>
    </source>
</reference>
<dbReference type="PANTHER" id="PTHR14202">
    <property type="entry name" value="60 KDA RIBONUCLEOPROTEIN SSA/RO"/>
    <property type="match status" value="1"/>
</dbReference>